<proteinExistence type="predicted"/>
<protein>
    <submittedName>
        <fullName evidence="1">Uncharacterized protein</fullName>
    </submittedName>
</protein>
<evidence type="ECO:0000313" key="2">
    <source>
        <dbReference type="Proteomes" id="UP001333996"/>
    </source>
</evidence>
<keyword evidence="2" id="KW-1185">Reference proteome</keyword>
<sequence length="40" mass="4248">MALQRGHSHGGNAKFIATWFAAGTTLELTGVRFSVSGLTR</sequence>
<gene>
    <name evidence="1" type="ORF">VXC91_38735</name>
</gene>
<evidence type="ECO:0000313" key="1">
    <source>
        <dbReference type="EMBL" id="MED7827673.1"/>
    </source>
</evidence>
<comment type="caution">
    <text evidence="1">The sequence shown here is derived from an EMBL/GenBank/DDBJ whole genome shotgun (WGS) entry which is preliminary data.</text>
</comment>
<accession>A0ABU7FVW3</accession>
<organism evidence="1 2">
    <name type="scientific">Streptomyces chiangmaiensis</name>
    <dbReference type="NCBI Taxonomy" id="766497"/>
    <lineage>
        <taxon>Bacteria</taxon>
        <taxon>Bacillati</taxon>
        <taxon>Actinomycetota</taxon>
        <taxon>Actinomycetes</taxon>
        <taxon>Kitasatosporales</taxon>
        <taxon>Streptomycetaceae</taxon>
        <taxon>Streptomyces</taxon>
    </lineage>
</organism>
<reference evidence="1" key="1">
    <citation type="submission" date="2024-01" db="EMBL/GenBank/DDBJ databases">
        <title>First draft genome sequence data of TA4-1, the type strain of Gram-positive actinobacterium Streptomyces chiangmaiensis.</title>
        <authorList>
            <person name="Yasawong M."/>
            <person name="Nantapong N."/>
        </authorList>
    </citation>
    <scope>NUCLEOTIDE SEQUENCE</scope>
    <source>
        <strain evidence="1">TA4-1</strain>
    </source>
</reference>
<dbReference type="RefSeq" id="WP_345123202.1">
    <property type="nucleotide sequence ID" value="NZ_BAAAYZ010000002.1"/>
</dbReference>
<dbReference type="EMBL" id="JAYWVC010000257">
    <property type="protein sequence ID" value="MED7827673.1"/>
    <property type="molecule type" value="Genomic_DNA"/>
</dbReference>
<dbReference type="Proteomes" id="UP001333996">
    <property type="component" value="Unassembled WGS sequence"/>
</dbReference>
<name>A0ABU7FVW3_9ACTN</name>